<sequence length="167" mass="17720">MSNPEASGPTAPAERGERLGGLGRVLIAVYMILAIAATFRSVYQILSKFDEAPLAYTLSALSGVVYIVATVALIMGVRGRKPAAARVWRGIAWAALVFELCGVLIVGTLSLTTPELFGHPSVWSFYGSGYVFIPLVLPVLGLVWLRRSGRAAAAPAVTAEPVSQDIY</sequence>
<dbReference type="Proteomes" id="UP001646141">
    <property type="component" value="Unassembled WGS sequence"/>
</dbReference>
<reference evidence="2 3" key="1">
    <citation type="submission" date="2018-09" db="EMBL/GenBank/DDBJ databases">
        <title>Comparative genomics of Leucobacter spp.</title>
        <authorList>
            <person name="Reis A.C."/>
            <person name="Kolvenbach B.A."/>
            <person name="Corvini P.F.X."/>
            <person name="Nunes O.C."/>
        </authorList>
    </citation>
    <scope>NUCLEOTIDE SEQUENCE [LARGE SCALE GENOMIC DNA]</scope>
    <source>
        <strain evidence="2 3">L-1</strain>
    </source>
</reference>
<keyword evidence="1" id="KW-1133">Transmembrane helix</keyword>
<feature type="transmembrane region" description="Helical" evidence="1">
    <location>
        <begin position="123"/>
        <end position="145"/>
    </location>
</feature>
<evidence type="ECO:0000256" key="1">
    <source>
        <dbReference type="SAM" id="Phobius"/>
    </source>
</evidence>
<feature type="transmembrane region" description="Helical" evidence="1">
    <location>
        <begin position="54"/>
        <end position="75"/>
    </location>
</feature>
<proteinExistence type="predicted"/>
<dbReference type="EMBL" id="QYAD01000003">
    <property type="protein sequence ID" value="MBL3690126.1"/>
    <property type="molecule type" value="Genomic_DNA"/>
</dbReference>
<protein>
    <recommendedName>
        <fullName evidence="4">Integral membrane protein</fullName>
    </recommendedName>
</protein>
<feature type="transmembrane region" description="Helical" evidence="1">
    <location>
        <begin position="21"/>
        <end position="42"/>
    </location>
</feature>
<evidence type="ECO:0000313" key="2">
    <source>
        <dbReference type="EMBL" id="MBL3690126.1"/>
    </source>
</evidence>
<keyword evidence="3" id="KW-1185">Reference proteome</keyword>
<keyword evidence="1" id="KW-0472">Membrane</keyword>
<comment type="caution">
    <text evidence="2">The sequence shown here is derived from an EMBL/GenBank/DDBJ whole genome shotgun (WGS) entry which is preliminary data.</text>
</comment>
<feature type="transmembrane region" description="Helical" evidence="1">
    <location>
        <begin position="87"/>
        <end position="111"/>
    </location>
</feature>
<keyword evidence="1" id="KW-0812">Transmembrane</keyword>
<name>A0ABS1ST66_9MICO</name>
<gene>
    <name evidence="2" type="ORF">D3226_09160</name>
</gene>
<accession>A0ABS1ST66</accession>
<evidence type="ECO:0000313" key="3">
    <source>
        <dbReference type="Proteomes" id="UP001646141"/>
    </source>
</evidence>
<evidence type="ECO:0008006" key="4">
    <source>
        <dbReference type="Google" id="ProtNLM"/>
    </source>
</evidence>
<organism evidence="2 3">
    <name type="scientific">Leucobacter chromiireducens subsp. chromiireducens</name>
    <dbReference type="NCBI Taxonomy" id="660067"/>
    <lineage>
        <taxon>Bacteria</taxon>
        <taxon>Bacillati</taxon>
        <taxon>Actinomycetota</taxon>
        <taxon>Actinomycetes</taxon>
        <taxon>Micrococcales</taxon>
        <taxon>Microbacteriaceae</taxon>
        <taxon>Leucobacter</taxon>
    </lineage>
</organism>